<organism evidence="5 6">
    <name type="scientific">Halohasta litchfieldiae</name>
    <dbReference type="NCBI Taxonomy" id="1073996"/>
    <lineage>
        <taxon>Archaea</taxon>
        <taxon>Methanobacteriati</taxon>
        <taxon>Methanobacteriota</taxon>
        <taxon>Stenosarchaea group</taxon>
        <taxon>Halobacteria</taxon>
        <taxon>Halobacteriales</taxon>
        <taxon>Haloferacaceae</taxon>
        <taxon>Halohasta</taxon>
    </lineage>
</organism>
<evidence type="ECO:0000259" key="4">
    <source>
        <dbReference type="Pfam" id="PF15915"/>
    </source>
</evidence>
<dbReference type="InterPro" id="IPR013324">
    <property type="entry name" value="RNA_pol_sigma_r3/r4-like"/>
</dbReference>
<dbReference type="PANTHER" id="PTHR34236">
    <property type="entry name" value="DIMETHYL SULFOXIDE REDUCTASE TRANSCRIPTIONAL ACTIVATOR"/>
    <property type="match status" value="1"/>
</dbReference>
<dbReference type="RefSeq" id="WP_089673181.1">
    <property type="nucleotide sequence ID" value="NZ_CP024845.1"/>
</dbReference>
<dbReference type="Pfam" id="PF04967">
    <property type="entry name" value="HTH_10"/>
    <property type="match status" value="1"/>
</dbReference>
<feature type="domain" description="HTH bat-type" evidence="3">
    <location>
        <begin position="155"/>
        <end position="207"/>
    </location>
</feature>
<evidence type="ECO:0008006" key="7">
    <source>
        <dbReference type="Google" id="ProtNLM"/>
    </source>
</evidence>
<protein>
    <recommendedName>
        <fullName evidence="7">GAF and HTH_10 associated domain-containing protein</fullName>
    </recommendedName>
</protein>
<feature type="domain" description="Bacterioopsin transcriptional activator GAF and HTH associated" evidence="4">
    <location>
        <begin position="6"/>
        <end position="148"/>
    </location>
</feature>
<dbReference type="Gene3D" id="1.10.10.10">
    <property type="entry name" value="Winged helix-like DNA-binding domain superfamily/Winged helix DNA-binding domain"/>
    <property type="match status" value="1"/>
</dbReference>
<keyword evidence="6" id="KW-1185">Reference proteome</keyword>
<gene>
    <name evidence="5" type="ORF">SAMN05444271_12149</name>
</gene>
<evidence type="ECO:0000313" key="5">
    <source>
        <dbReference type="EMBL" id="SEJ10681.1"/>
    </source>
</evidence>
<dbReference type="Pfam" id="PF15915">
    <property type="entry name" value="BAT"/>
    <property type="match status" value="1"/>
</dbReference>
<evidence type="ECO:0000256" key="2">
    <source>
        <dbReference type="ARBA" id="ARBA00023163"/>
    </source>
</evidence>
<dbReference type="OrthoDB" id="156233at2157"/>
<keyword evidence="2" id="KW-0804">Transcription</keyword>
<dbReference type="InterPro" id="IPR031803">
    <property type="entry name" value="BAT_GAF/HTH-assoc"/>
</dbReference>
<dbReference type="AlphaFoldDB" id="A0A1H6W142"/>
<dbReference type="Proteomes" id="UP000198888">
    <property type="component" value="Unassembled WGS sequence"/>
</dbReference>
<name>A0A1H6W142_9EURY</name>
<accession>A0A2H4Q1E5</accession>
<dbReference type="SUPFAM" id="SSF88659">
    <property type="entry name" value="Sigma3 and sigma4 domains of RNA polymerase sigma factors"/>
    <property type="match status" value="1"/>
</dbReference>
<keyword evidence="1" id="KW-0805">Transcription regulation</keyword>
<dbReference type="PANTHER" id="PTHR34236:SF1">
    <property type="entry name" value="DIMETHYL SULFOXIDE REDUCTASE TRANSCRIPTIONAL ACTIVATOR"/>
    <property type="match status" value="1"/>
</dbReference>
<dbReference type="InterPro" id="IPR007050">
    <property type="entry name" value="HTH_bacterioopsin"/>
</dbReference>
<dbReference type="STRING" id="1073996.SAMN05444271_12149"/>
<proteinExistence type="predicted"/>
<dbReference type="EMBL" id="FNYR01000021">
    <property type="protein sequence ID" value="SEJ10681.1"/>
    <property type="molecule type" value="Genomic_DNA"/>
</dbReference>
<sequence length="214" mass="24203">MNIATFQLDHEAVGLNQAFGQVPKMRVEAERVAAHSTEWTMPCLWISGTDFTAIDEALSSDPSIETIVEAAEFADEKYYMVKWADAVMEQIARYTNQGGSILSATGTPEGWRLRFRFADRDHFDSFRKALNDQNYSYSLLELTEPDKPRLSVGNLTPRQREALVTAWEHGYYKIPREVSGEEIAAVLGISHQTLSELLRRGTEKLIKSQLVTTE</sequence>
<dbReference type="GeneID" id="35002173"/>
<accession>A0A1H6W142</accession>
<evidence type="ECO:0000259" key="3">
    <source>
        <dbReference type="Pfam" id="PF04967"/>
    </source>
</evidence>
<evidence type="ECO:0000256" key="1">
    <source>
        <dbReference type="ARBA" id="ARBA00023015"/>
    </source>
</evidence>
<evidence type="ECO:0000313" key="6">
    <source>
        <dbReference type="Proteomes" id="UP000198888"/>
    </source>
</evidence>
<dbReference type="KEGG" id="hae:halTADL_1364"/>
<reference evidence="5 6" key="1">
    <citation type="submission" date="2016-10" db="EMBL/GenBank/DDBJ databases">
        <authorList>
            <person name="de Groot N.N."/>
        </authorList>
    </citation>
    <scope>NUCLEOTIDE SEQUENCE [LARGE SCALE GENOMIC DNA]</scope>
    <source>
        <strain evidence="5 6">DSM 22187</strain>
    </source>
</reference>
<dbReference type="InterPro" id="IPR036388">
    <property type="entry name" value="WH-like_DNA-bd_sf"/>
</dbReference>